<feature type="chain" id="PRO_5003126686" description="Lipoprotein" evidence="1">
    <location>
        <begin position="22"/>
        <end position="126"/>
    </location>
</feature>
<accession>D9QFB1</accession>
<dbReference type="AlphaFoldDB" id="D9QFB1"/>
<dbReference type="OrthoDB" id="7188405at2"/>
<organism evidence="2 3">
    <name type="scientific">Brevundimonas subvibrioides (strain ATCC 15264 / DSM 4735 / LMG 14903 / NBRC 16000 / CB 81)</name>
    <name type="common">Caulobacter subvibrioides</name>
    <dbReference type="NCBI Taxonomy" id="633149"/>
    <lineage>
        <taxon>Bacteria</taxon>
        <taxon>Pseudomonadati</taxon>
        <taxon>Pseudomonadota</taxon>
        <taxon>Alphaproteobacteria</taxon>
        <taxon>Caulobacterales</taxon>
        <taxon>Caulobacteraceae</taxon>
        <taxon>Brevundimonas</taxon>
    </lineage>
</organism>
<dbReference type="Proteomes" id="UP000002696">
    <property type="component" value="Chromosome"/>
</dbReference>
<dbReference type="EMBL" id="CP002102">
    <property type="protein sequence ID" value="ADL02426.1"/>
    <property type="molecule type" value="Genomic_DNA"/>
</dbReference>
<protein>
    <recommendedName>
        <fullName evidence="4">Lipoprotein</fullName>
    </recommendedName>
</protein>
<dbReference type="InParanoid" id="D9QFB1"/>
<evidence type="ECO:0000313" key="3">
    <source>
        <dbReference type="Proteomes" id="UP000002696"/>
    </source>
</evidence>
<gene>
    <name evidence="2" type="ordered locus">Bresu_3120</name>
</gene>
<dbReference type="RefSeq" id="WP_013270526.1">
    <property type="nucleotide sequence ID" value="NC_014375.1"/>
</dbReference>
<dbReference type="PROSITE" id="PS51257">
    <property type="entry name" value="PROKAR_LIPOPROTEIN"/>
    <property type="match status" value="1"/>
</dbReference>
<keyword evidence="1" id="KW-0732">Signal</keyword>
<evidence type="ECO:0008006" key="4">
    <source>
        <dbReference type="Google" id="ProtNLM"/>
    </source>
</evidence>
<sequence>MAPFRSIATAALLVLATSGCAVFRQEAPVQTAAMPGQLEPIHAAAITNNLAVFWVSSNGCTDKDDLTPVVDRMRDGSTITLRRIAEDHCDHPLADGVELQWSFEELGLTPGTRVSINNPYQLPPTT</sequence>
<dbReference type="BioCyc" id="BSUB633149:G1GM8-3137-MONOMER"/>
<evidence type="ECO:0000256" key="1">
    <source>
        <dbReference type="SAM" id="SignalP"/>
    </source>
</evidence>
<dbReference type="HOGENOM" id="CLU_149168_0_0_5"/>
<dbReference type="KEGG" id="bsb:Bresu_3120"/>
<reference evidence="3" key="1">
    <citation type="journal article" date="2011" name="J. Bacteriol.">
        <title>Genome sequences of eight morphologically diverse alphaproteobacteria.</title>
        <authorList>
            <consortium name="US DOE Joint Genome Institute"/>
            <person name="Brown P.J."/>
            <person name="Kysela D.T."/>
            <person name="Buechlein A."/>
            <person name="Hemmerich C."/>
            <person name="Brun Y.V."/>
        </authorList>
    </citation>
    <scope>NUCLEOTIDE SEQUENCE [LARGE SCALE GENOMIC DNA]</scope>
    <source>
        <strain evidence="3">ATCC 15264 / DSM 4735 / LMG 14903 / NBRC 16000 / CB 81</strain>
    </source>
</reference>
<evidence type="ECO:0000313" key="2">
    <source>
        <dbReference type="EMBL" id="ADL02426.1"/>
    </source>
</evidence>
<feature type="signal peptide" evidence="1">
    <location>
        <begin position="1"/>
        <end position="21"/>
    </location>
</feature>
<proteinExistence type="predicted"/>
<keyword evidence="3" id="KW-1185">Reference proteome</keyword>
<name>D9QFB1_BRESC</name>